<protein>
    <recommendedName>
        <fullName evidence="3">F-box domain-containing protein</fullName>
    </recommendedName>
</protein>
<keyword evidence="2" id="KW-1185">Reference proteome</keyword>
<evidence type="ECO:0000313" key="1">
    <source>
        <dbReference type="EMBL" id="RPD56434.1"/>
    </source>
</evidence>
<proteinExistence type="predicted"/>
<dbReference type="Gene3D" id="3.80.10.10">
    <property type="entry name" value="Ribonuclease Inhibitor"/>
    <property type="match status" value="1"/>
</dbReference>
<reference evidence="1" key="1">
    <citation type="journal article" date="2018" name="Genome Biol. Evol.">
        <title>Genomics and development of Lentinus tigrinus, a white-rot wood-decaying mushroom with dimorphic fruiting bodies.</title>
        <authorList>
            <person name="Wu B."/>
            <person name="Xu Z."/>
            <person name="Knudson A."/>
            <person name="Carlson A."/>
            <person name="Chen N."/>
            <person name="Kovaka S."/>
            <person name="LaButti K."/>
            <person name="Lipzen A."/>
            <person name="Pennachio C."/>
            <person name="Riley R."/>
            <person name="Schakwitz W."/>
            <person name="Umezawa K."/>
            <person name="Ohm R.A."/>
            <person name="Grigoriev I.V."/>
            <person name="Nagy L.G."/>
            <person name="Gibbons J."/>
            <person name="Hibbett D."/>
        </authorList>
    </citation>
    <scope>NUCLEOTIDE SEQUENCE [LARGE SCALE GENOMIC DNA]</scope>
    <source>
        <strain evidence="1">ALCF2SS1-6</strain>
    </source>
</reference>
<name>A0A5C2RZN0_9APHY</name>
<dbReference type="SUPFAM" id="SSF52047">
    <property type="entry name" value="RNI-like"/>
    <property type="match status" value="1"/>
</dbReference>
<dbReference type="Proteomes" id="UP000313359">
    <property type="component" value="Unassembled WGS sequence"/>
</dbReference>
<accession>A0A5C2RZN0</accession>
<dbReference type="AlphaFoldDB" id="A0A5C2RZN0"/>
<gene>
    <name evidence="1" type="ORF">L227DRAFT_531975</name>
</gene>
<organism evidence="1 2">
    <name type="scientific">Lentinus tigrinus ALCF2SS1-6</name>
    <dbReference type="NCBI Taxonomy" id="1328759"/>
    <lineage>
        <taxon>Eukaryota</taxon>
        <taxon>Fungi</taxon>
        <taxon>Dikarya</taxon>
        <taxon>Basidiomycota</taxon>
        <taxon>Agaricomycotina</taxon>
        <taxon>Agaricomycetes</taxon>
        <taxon>Polyporales</taxon>
        <taxon>Polyporaceae</taxon>
        <taxon>Lentinus</taxon>
    </lineage>
</organism>
<dbReference type="EMBL" id="ML122288">
    <property type="protein sequence ID" value="RPD56434.1"/>
    <property type="molecule type" value="Genomic_DNA"/>
</dbReference>
<dbReference type="OrthoDB" id="2757830at2759"/>
<evidence type="ECO:0008006" key="3">
    <source>
        <dbReference type="Google" id="ProtNLM"/>
    </source>
</evidence>
<evidence type="ECO:0000313" key="2">
    <source>
        <dbReference type="Proteomes" id="UP000313359"/>
    </source>
</evidence>
<sequence length="511" mass="57986">MDQHPALNYDVLLEIGAVATGLTVSALMQTCRRLYHDCAQYLLTGVVRLKSEKTVVDFCRFVEADGYSRCSYVREMECKTYELSPASSQQFLEVIPRLTRLESLRLPAAEDTLASEPSLVVAFASLTSLRHLDLFWVHGHTMDLLANMRSSLKSLTITFLSVWPHEDSIFWDNIKDDVWLNCHPVPFLRQHMSSLQKLHMCIWHTFPQYETILVRGYPQLPAYPQVYPNMRSLEIERCNFALCLPYIRGFPNLMHLSMKTDHAWDLDATDSRDTARTLRNHRAENVRSQMDSRTTWEHLEDFTGTVVDLYMFGLVCPIPRVELTDRLERKSCNLPLLADVLSYAQPVHLKLEGDGTLLSDPASETLALPDLLRTRGGSRMENLDVTFRLDKSDEDLDVGAALEYFAASLEGTPLRRLSLKLWERFSTRPCLHPVPPDLAIPHPASSSALAPRRMAEISLDALDVEAYAQRISDAIPSLDDMSIRIARPRKYGDRAATYTKGGVVTATTRKT</sequence>
<dbReference type="InterPro" id="IPR032675">
    <property type="entry name" value="LRR_dom_sf"/>
</dbReference>